<dbReference type="InterPro" id="IPR013083">
    <property type="entry name" value="Znf_RING/FYVE/PHD"/>
</dbReference>
<feature type="region of interest" description="Disordered" evidence="4">
    <location>
        <begin position="228"/>
        <end position="247"/>
    </location>
</feature>
<dbReference type="SUPFAM" id="SSF57903">
    <property type="entry name" value="FYVE/PHD zinc finger"/>
    <property type="match status" value="1"/>
</dbReference>
<feature type="region of interest" description="Disordered" evidence="4">
    <location>
        <begin position="560"/>
        <end position="606"/>
    </location>
</feature>
<keyword evidence="7" id="KW-1185">Reference proteome</keyword>
<dbReference type="SUPFAM" id="SSF46689">
    <property type="entry name" value="Homeodomain-like"/>
    <property type="match status" value="1"/>
</dbReference>
<dbReference type="PANTHER" id="PTHR47863:SF5">
    <property type="entry name" value="HOMEODOMAIN-LIKE PROTEIN WITH RING_FYVE_PHD-TYPE ZINC FINGER DOMAIN-CONTAINING PROTEIN-RELATED"/>
    <property type="match status" value="1"/>
</dbReference>
<feature type="compositionally biased region" description="Basic and acidic residues" evidence="4">
    <location>
        <begin position="446"/>
        <end position="477"/>
    </location>
</feature>
<dbReference type="SMART" id="SM00249">
    <property type="entry name" value="PHD"/>
    <property type="match status" value="1"/>
</dbReference>
<dbReference type="CDD" id="cd11660">
    <property type="entry name" value="SANT_TRF"/>
    <property type="match status" value="1"/>
</dbReference>
<feature type="compositionally biased region" description="Basic and acidic residues" evidence="4">
    <location>
        <begin position="588"/>
        <end position="602"/>
    </location>
</feature>
<dbReference type="Proteomes" id="UP001443914">
    <property type="component" value="Unassembled WGS sequence"/>
</dbReference>
<dbReference type="AlphaFoldDB" id="A0AAW1GM76"/>
<dbReference type="InterPro" id="IPR001965">
    <property type="entry name" value="Znf_PHD"/>
</dbReference>
<dbReference type="PANTHER" id="PTHR47863">
    <property type="entry name" value="RING/FYVE/PHD ZINC FINGER SUPERFAMILY PROTEIN"/>
    <property type="match status" value="1"/>
</dbReference>
<proteinExistence type="predicted"/>
<evidence type="ECO:0000313" key="6">
    <source>
        <dbReference type="EMBL" id="KAK9664118.1"/>
    </source>
</evidence>
<dbReference type="Gene3D" id="3.30.40.10">
    <property type="entry name" value="Zinc/RING finger domain, C3HC4 (zinc finger)"/>
    <property type="match status" value="1"/>
</dbReference>
<feature type="compositionally biased region" description="Low complexity" evidence="4">
    <location>
        <begin position="482"/>
        <end position="492"/>
    </location>
</feature>
<sequence length="675" mass="76115">MTVECNERADLDGPDTYHELVKSLSKRTCLKCNKRDGVLVCINADCPIVVHKDCMSSAAYFDDGGNFYCPYCAYKHSLDECRKAEERTILAKKALVSFLDTKAVSRTGDMKIFENSKRESSDGINSTFQKHIAQNGSSLMFEVPMIPDEIGEAHSGRVGDGTTSQYPLKDELRSVMMDNFLQVKLKSDNLKTKRRKTAIEMAGNCNGGVQRKQAQSEPDGMVDKDEGFDTLGLSPGQATKTIKLEDGRGRGTLQSSAEMYRGKTINSIILQDEYTSLEQLKANSDSNDQFAEIQKHEHDDAKNMFGSPTNAACRKREHDASVTHTKSDIFSSKHEGTKNKEEACYEEMEEKHQRQIEDFLHSLRKEDRIVTNRISSEGDVNSFHMTANFEDGGFGEHICRRTNEQQRLIKSVKDCTHSSRHMATKSQQNIDPIVGNYDGPAKKVKKQAEPQEPSKENADVSNEDAKEVNYSVHEENLSRSPVTVNKNNTNNTGQTSGIGDIHCKRADEGGKHVKLQKHDVIPTSKENAAVSYKEFDTADIHNASQEGYHMGYELCFEQKSQTPAHSKTRHPPRKSSGSSESDLEEYDEATHVESRQRVDSSKKIQHTPVTVRRKKLPWTIEEEEMLKEGVERFSVTAKKNLPWIKILEFGSHVFDGTRTPVDLKDKWKRILFKCP</sequence>
<dbReference type="InterPro" id="IPR011011">
    <property type="entry name" value="Znf_FYVE_PHD"/>
</dbReference>
<dbReference type="PROSITE" id="PS50090">
    <property type="entry name" value="MYB_LIKE"/>
    <property type="match status" value="1"/>
</dbReference>
<name>A0AAW1GM76_SAPOF</name>
<evidence type="ECO:0000259" key="5">
    <source>
        <dbReference type="PROSITE" id="PS50090"/>
    </source>
</evidence>
<dbReference type="EMBL" id="JBDFQZ010000014">
    <property type="protein sequence ID" value="KAK9664120.1"/>
    <property type="molecule type" value="Genomic_DNA"/>
</dbReference>
<keyword evidence="3" id="KW-0862">Zinc</keyword>
<protein>
    <recommendedName>
        <fullName evidence="5">Myb-like domain-containing protein</fullName>
    </recommendedName>
</protein>
<evidence type="ECO:0000313" key="7">
    <source>
        <dbReference type="Proteomes" id="UP001443914"/>
    </source>
</evidence>
<evidence type="ECO:0000256" key="4">
    <source>
        <dbReference type="SAM" id="MobiDB-lite"/>
    </source>
</evidence>
<dbReference type="Gene3D" id="1.10.10.60">
    <property type="entry name" value="Homeodomain-like"/>
    <property type="match status" value="1"/>
</dbReference>
<dbReference type="GO" id="GO:0008270">
    <property type="term" value="F:zinc ion binding"/>
    <property type="evidence" value="ECO:0007669"/>
    <property type="project" value="UniProtKB-KW"/>
</dbReference>
<keyword evidence="2" id="KW-0863">Zinc-finger</keyword>
<keyword evidence="1" id="KW-0479">Metal-binding</keyword>
<comment type="caution">
    <text evidence="6">The sequence shown here is derived from an EMBL/GenBank/DDBJ whole genome shotgun (WGS) entry which is preliminary data.</text>
</comment>
<accession>A0AAW1GM76</accession>
<evidence type="ECO:0000256" key="3">
    <source>
        <dbReference type="ARBA" id="ARBA00022833"/>
    </source>
</evidence>
<dbReference type="InterPro" id="IPR001005">
    <property type="entry name" value="SANT/Myb"/>
</dbReference>
<dbReference type="InterPro" id="IPR019786">
    <property type="entry name" value="Zinc_finger_PHD-type_CS"/>
</dbReference>
<feature type="domain" description="Myb-like" evidence="5">
    <location>
        <begin position="610"/>
        <end position="671"/>
    </location>
</feature>
<evidence type="ECO:0000256" key="2">
    <source>
        <dbReference type="ARBA" id="ARBA00022771"/>
    </source>
</evidence>
<evidence type="ECO:0000256" key="1">
    <source>
        <dbReference type="ARBA" id="ARBA00022723"/>
    </source>
</evidence>
<organism evidence="6 7">
    <name type="scientific">Saponaria officinalis</name>
    <name type="common">Common soapwort</name>
    <name type="synonym">Lychnis saponaria</name>
    <dbReference type="NCBI Taxonomy" id="3572"/>
    <lineage>
        <taxon>Eukaryota</taxon>
        <taxon>Viridiplantae</taxon>
        <taxon>Streptophyta</taxon>
        <taxon>Embryophyta</taxon>
        <taxon>Tracheophyta</taxon>
        <taxon>Spermatophyta</taxon>
        <taxon>Magnoliopsida</taxon>
        <taxon>eudicotyledons</taxon>
        <taxon>Gunneridae</taxon>
        <taxon>Pentapetalae</taxon>
        <taxon>Caryophyllales</taxon>
        <taxon>Caryophyllaceae</taxon>
        <taxon>Caryophylleae</taxon>
        <taxon>Saponaria</taxon>
    </lineage>
</organism>
<feature type="region of interest" description="Disordered" evidence="4">
    <location>
        <begin position="430"/>
        <end position="501"/>
    </location>
</feature>
<dbReference type="PROSITE" id="PS01359">
    <property type="entry name" value="ZF_PHD_1"/>
    <property type="match status" value="1"/>
</dbReference>
<reference evidence="6 7" key="1">
    <citation type="submission" date="2024-03" db="EMBL/GenBank/DDBJ databases">
        <title>WGS assembly of Saponaria officinalis var. Norfolk2.</title>
        <authorList>
            <person name="Jenkins J."/>
            <person name="Shu S."/>
            <person name="Grimwood J."/>
            <person name="Barry K."/>
            <person name="Goodstein D."/>
            <person name="Schmutz J."/>
            <person name="Leebens-Mack J."/>
            <person name="Osbourn A."/>
        </authorList>
    </citation>
    <scope>NUCLEOTIDE SEQUENCE [LARGE SCALE GENOMIC DNA]</scope>
    <source>
        <strain evidence="7">cv. Norfolk2</strain>
        <strain evidence="6">JIC</strain>
        <tissue evidence="6">Leaf</tissue>
    </source>
</reference>
<gene>
    <name evidence="6" type="ORF">RND81_14G020500</name>
</gene>
<dbReference type="SMART" id="SM00717">
    <property type="entry name" value="SANT"/>
    <property type="match status" value="1"/>
</dbReference>
<dbReference type="EMBL" id="JBDFQZ010000014">
    <property type="protein sequence ID" value="KAK9664118.1"/>
    <property type="molecule type" value="Genomic_DNA"/>
</dbReference>
<dbReference type="InterPro" id="IPR009057">
    <property type="entry name" value="Homeodomain-like_sf"/>
</dbReference>